<dbReference type="NCBIfam" id="NF009750">
    <property type="entry name" value="PRK13260.1"/>
    <property type="match status" value="1"/>
</dbReference>
<dbReference type="Pfam" id="PF02615">
    <property type="entry name" value="Ldh_2"/>
    <property type="match status" value="1"/>
</dbReference>
<dbReference type="InterPro" id="IPR003767">
    <property type="entry name" value="Malate/L-lactate_DH-like"/>
</dbReference>
<dbReference type="AlphaFoldDB" id="A0A2P8DA53"/>
<organism evidence="2 3">
    <name type="scientific">Taibaiella chishuiensis</name>
    <dbReference type="NCBI Taxonomy" id="1434707"/>
    <lineage>
        <taxon>Bacteria</taxon>
        <taxon>Pseudomonadati</taxon>
        <taxon>Bacteroidota</taxon>
        <taxon>Chitinophagia</taxon>
        <taxon>Chitinophagales</taxon>
        <taxon>Chitinophagaceae</taxon>
        <taxon>Taibaiella</taxon>
    </lineage>
</organism>
<dbReference type="Gene3D" id="3.30.1370.60">
    <property type="entry name" value="Hypothetical oxidoreductase yiak, domain 2"/>
    <property type="match status" value="1"/>
</dbReference>
<evidence type="ECO:0000313" key="2">
    <source>
        <dbReference type="EMBL" id="PSK94108.1"/>
    </source>
</evidence>
<dbReference type="InterPro" id="IPR036111">
    <property type="entry name" value="Mal/L-sulfo/L-lacto_DH-like_sf"/>
</dbReference>
<evidence type="ECO:0000256" key="1">
    <source>
        <dbReference type="ARBA" id="ARBA00023002"/>
    </source>
</evidence>
<name>A0A2P8DA53_9BACT</name>
<dbReference type="Proteomes" id="UP000240572">
    <property type="component" value="Unassembled WGS sequence"/>
</dbReference>
<dbReference type="OrthoDB" id="9769447at2"/>
<dbReference type="GO" id="GO:0016491">
    <property type="term" value="F:oxidoreductase activity"/>
    <property type="evidence" value="ECO:0007669"/>
    <property type="project" value="UniProtKB-KW"/>
</dbReference>
<evidence type="ECO:0000313" key="3">
    <source>
        <dbReference type="Proteomes" id="UP000240572"/>
    </source>
</evidence>
<proteinExistence type="predicted"/>
<dbReference type="PANTHER" id="PTHR11091">
    <property type="entry name" value="OXIDOREDUCTASE-RELATED"/>
    <property type="match status" value="1"/>
</dbReference>
<sequence length="323" mass="35104">MNVSFEVLQQELARVLIKNGFSAERAAICSRIFAENSRDGVYSHGLSRFPTFIRQLKGGEIDPQAEPVCLLQQGVIEYWDGHRAPGMYAATIAMRRAIAIAQQQGMGAVSLRESNHWMRGGTYGLLAAEAGCIGICATNAIGSMPPWGSVQPRLGNNPLVFAFPRAGGPVVLDLAMSQYSYGKMNEYRMKGEQLPFDAGYDSEGRLTKDPSAIIDNKRPLPIGLWKGSALAMVLDILTAALSIGNPVSAISKTGKEGGVSQFFLAIDARHMDAAVLEEIITYTKGDEGDRVFYPGEQMMATRLQNMEQGIPVNPEIWQTVCGL</sequence>
<keyword evidence="1" id="KW-0560">Oxidoreductase</keyword>
<dbReference type="InterPro" id="IPR043144">
    <property type="entry name" value="Mal/L-sulf/L-lact_DH-like_ah"/>
</dbReference>
<keyword evidence="3" id="KW-1185">Reference proteome</keyword>
<dbReference type="InterPro" id="IPR043143">
    <property type="entry name" value="Mal/L-sulf/L-lact_DH-like_NADP"/>
</dbReference>
<dbReference type="SUPFAM" id="SSF89733">
    <property type="entry name" value="L-sulfolactate dehydrogenase-like"/>
    <property type="match status" value="1"/>
</dbReference>
<dbReference type="EMBL" id="PYGD01000001">
    <property type="protein sequence ID" value="PSK94108.1"/>
    <property type="molecule type" value="Genomic_DNA"/>
</dbReference>
<comment type="caution">
    <text evidence="2">The sequence shown here is derived from an EMBL/GenBank/DDBJ whole genome shotgun (WGS) entry which is preliminary data.</text>
</comment>
<gene>
    <name evidence="2" type="ORF">B0I18_101259</name>
</gene>
<reference evidence="2 3" key="1">
    <citation type="submission" date="2018-03" db="EMBL/GenBank/DDBJ databases">
        <title>Genomic Encyclopedia of Type Strains, Phase III (KMG-III): the genomes of soil and plant-associated and newly described type strains.</title>
        <authorList>
            <person name="Whitman W."/>
        </authorList>
    </citation>
    <scope>NUCLEOTIDE SEQUENCE [LARGE SCALE GENOMIC DNA]</scope>
    <source>
        <strain evidence="2 3">CGMCC 1.12700</strain>
    </source>
</reference>
<protein>
    <submittedName>
        <fullName evidence="2">3-dehydro-L-gulonate 2-dehydrogenase</fullName>
    </submittedName>
</protein>
<dbReference type="RefSeq" id="WP_106522014.1">
    <property type="nucleotide sequence ID" value="NZ_PYGD01000001.1"/>
</dbReference>
<dbReference type="Gene3D" id="1.10.1530.10">
    <property type="match status" value="1"/>
</dbReference>
<dbReference type="PANTHER" id="PTHR11091:SF3">
    <property type="entry name" value="2,3-DIKETO-L-GULONATE REDUCTASE"/>
    <property type="match status" value="1"/>
</dbReference>
<accession>A0A2P8DA53</accession>